<proteinExistence type="predicted"/>
<dbReference type="Proteomes" id="UP001175000">
    <property type="component" value="Unassembled WGS sequence"/>
</dbReference>
<dbReference type="EMBL" id="JAULSU010000005">
    <property type="protein sequence ID" value="KAK0616666.1"/>
    <property type="molecule type" value="Genomic_DNA"/>
</dbReference>
<dbReference type="AlphaFoldDB" id="A0AA39WJS6"/>
<organism evidence="2 3">
    <name type="scientific">Immersiella caudata</name>
    <dbReference type="NCBI Taxonomy" id="314043"/>
    <lineage>
        <taxon>Eukaryota</taxon>
        <taxon>Fungi</taxon>
        <taxon>Dikarya</taxon>
        <taxon>Ascomycota</taxon>
        <taxon>Pezizomycotina</taxon>
        <taxon>Sordariomycetes</taxon>
        <taxon>Sordariomycetidae</taxon>
        <taxon>Sordariales</taxon>
        <taxon>Lasiosphaeriaceae</taxon>
        <taxon>Immersiella</taxon>
    </lineage>
</organism>
<evidence type="ECO:0000313" key="2">
    <source>
        <dbReference type="EMBL" id="KAK0616666.1"/>
    </source>
</evidence>
<keyword evidence="3" id="KW-1185">Reference proteome</keyword>
<accession>A0AA39WJS6</accession>
<comment type="caution">
    <text evidence="2">The sequence shown here is derived from an EMBL/GenBank/DDBJ whole genome shotgun (WGS) entry which is preliminary data.</text>
</comment>
<evidence type="ECO:0000256" key="1">
    <source>
        <dbReference type="SAM" id="Phobius"/>
    </source>
</evidence>
<feature type="transmembrane region" description="Helical" evidence="1">
    <location>
        <begin position="358"/>
        <end position="376"/>
    </location>
</feature>
<gene>
    <name evidence="2" type="ORF">B0T14DRAFT_523591</name>
</gene>
<protein>
    <submittedName>
        <fullName evidence="2">Uncharacterized protein</fullName>
    </submittedName>
</protein>
<name>A0AA39WJS6_9PEZI</name>
<keyword evidence="1" id="KW-0472">Membrane</keyword>
<reference evidence="2" key="1">
    <citation type="submission" date="2023-06" db="EMBL/GenBank/DDBJ databases">
        <title>Genome-scale phylogeny and comparative genomics of the fungal order Sordariales.</title>
        <authorList>
            <consortium name="Lawrence Berkeley National Laboratory"/>
            <person name="Hensen N."/>
            <person name="Bonometti L."/>
            <person name="Westerberg I."/>
            <person name="Brannstrom I.O."/>
            <person name="Guillou S."/>
            <person name="Cros-Aarteil S."/>
            <person name="Calhoun S."/>
            <person name="Haridas S."/>
            <person name="Kuo A."/>
            <person name="Mondo S."/>
            <person name="Pangilinan J."/>
            <person name="Riley R."/>
            <person name="Labutti K."/>
            <person name="Andreopoulos B."/>
            <person name="Lipzen A."/>
            <person name="Chen C."/>
            <person name="Yanf M."/>
            <person name="Daum C."/>
            <person name="Ng V."/>
            <person name="Clum A."/>
            <person name="Steindorff A."/>
            <person name="Ohm R."/>
            <person name="Martin F."/>
            <person name="Silar P."/>
            <person name="Natvig D."/>
            <person name="Lalanne C."/>
            <person name="Gautier V."/>
            <person name="Ament-Velasquez S.L."/>
            <person name="Kruys A."/>
            <person name="Hutchinson M.I."/>
            <person name="Powell A.J."/>
            <person name="Barry K."/>
            <person name="Miller A.N."/>
            <person name="Grigoriev I.V."/>
            <person name="Debuchy R."/>
            <person name="Gladieux P."/>
            <person name="Thoren M.H."/>
            <person name="Johannesson H."/>
        </authorList>
    </citation>
    <scope>NUCLEOTIDE SEQUENCE</scope>
    <source>
        <strain evidence="2">CBS 606.72</strain>
    </source>
</reference>
<keyword evidence="1" id="KW-0812">Transmembrane</keyword>
<evidence type="ECO:0000313" key="3">
    <source>
        <dbReference type="Proteomes" id="UP001175000"/>
    </source>
</evidence>
<keyword evidence="1" id="KW-1133">Transmembrane helix</keyword>
<sequence>MGRYFIKCAFVFSPKTFPPPPSPTSRPVGRSRVWKRLTFQHWRNARTAENESMSNHEMTSDNRYAVDLERGIVMSEMRRESMTSRSTPRQVTNPLEKAGQICFVCLDRPRDGQYAIQVPCLLAKQSRAVDHWTQEMIPVPDGFVLTGNLSPVYAPLEDWEKFSEDDRAVYIRMVEACFQDLGRWKRWLPYYGVVSLAEVDFQFDGRIGENGRLPGLIIPLDIDEIEKDCKEAIEGQPRPDDLNGYDHCDPAGTYHAQDCETAMKHSDHDCLTKEADEARERLRRLELRYLLTRLARKPADANGLDTLSGMAQGSPIYPLFGKGKVETPVMNELWTGNTAVRALHFVFGFQMDRIKMEVPFLVSVGVLGIGVIWLAVLVSKGAGVDWGMALALAQVVAASISIVITSLRH</sequence>
<feature type="transmembrane region" description="Helical" evidence="1">
    <location>
        <begin position="388"/>
        <end position="407"/>
    </location>
</feature>